<dbReference type="EMBL" id="JANBVB010000727">
    <property type="protein sequence ID" value="KAJ2892461.1"/>
    <property type="molecule type" value="Genomic_DNA"/>
</dbReference>
<keyword evidence="2" id="KW-1185">Reference proteome</keyword>
<organism evidence="1 2">
    <name type="scientific">Coemansia aciculifera</name>
    <dbReference type="NCBI Taxonomy" id="417176"/>
    <lineage>
        <taxon>Eukaryota</taxon>
        <taxon>Fungi</taxon>
        <taxon>Fungi incertae sedis</taxon>
        <taxon>Zoopagomycota</taxon>
        <taxon>Kickxellomycotina</taxon>
        <taxon>Kickxellomycetes</taxon>
        <taxon>Kickxellales</taxon>
        <taxon>Kickxellaceae</taxon>
        <taxon>Coemansia</taxon>
    </lineage>
</organism>
<sequence length="223" mass="23617">MSPNTPITPESSTINFGMLGSSSSDDTAAGVVEFGGDPSYQRFLNSAAAAAAADLGITDSVDEGFSMPSNGGSDLAISASLSSPPSLLGVYPVSTLFSDAESEPIRMVRRSTQPDLPHHYRRRGSLSLSRSHPYIPAPTSSFTNPTPRRSGNNNSNKNSSNQSSVISSQKQAASKSHIKIVIPAINHDGSYKQCSNCRTVGTPSWRRHPETQALLCNACGLYL</sequence>
<feature type="non-terminal residue" evidence="1">
    <location>
        <position position="223"/>
    </location>
</feature>
<dbReference type="Proteomes" id="UP001139981">
    <property type="component" value="Unassembled WGS sequence"/>
</dbReference>
<reference evidence="1" key="1">
    <citation type="submission" date="2022-07" db="EMBL/GenBank/DDBJ databases">
        <title>Phylogenomic reconstructions and comparative analyses of Kickxellomycotina fungi.</title>
        <authorList>
            <person name="Reynolds N.K."/>
            <person name="Stajich J.E."/>
            <person name="Barry K."/>
            <person name="Grigoriev I.V."/>
            <person name="Crous P."/>
            <person name="Smith M.E."/>
        </authorList>
    </citation>
    <scope>NUCLEOTIDE SEQUENCE</scope>
    <source>
        <strain evidence="1">CBS 190363</strain>
    </source>
</reference>
<evidence type="ECO:0000313" key="2">
    <source>
        <dbReference type="Proteomes" id="UP001139981"/>
    </source>
</evidence>
<accession>A0ACC1M196</accession>
<gene>
    <name evidence="1" type="ORF">IWW38_003213</name>
</gene>
<protein>
    <submittedName>
        <fullName evidence="1">Uncharacterized protein</fullName>
    </submittedName>
</protein>
<evidence type="ECO:0000313" key="1">
    <source>
        <dbReference type="EMBL" id="KAJ2892461.1"/>
    </source>
</evidence>
<name>A0ACC1M196_9FUNG</name>
<comment type="caution">
    <text evidence="1">The sequence shown here is derived from an EMBL/GenBank/DDBJ whole genome shotgun (WGS) entry which is preliminary data.</text>
</comment>
<proteinExistence type="predicted"/>